<feature type="region of interest" description="Disordered" evidence="1">
    <location>
        <begin position="1"/>
        <end position="20"/>
    </location>
</feature>
<evidence type="ECO:0000313" key="2">
    <source>
        <dbReference type="EMBL" id="CAE0058917.1"/>
    </source>
</evidence>
<sequence>MKTMVFTPHPEGSSSDEKNSTDQRLIRLILTSSHVSSEFPSRGVFSIWSVRYSAPRSLSVYDLILREATPSASPFIQNVSSTIGMTLRSICSIAIASLERASCAPHAWQQIGLFLGSLEGGWSVVAISLPHKLRISASFLGGWSPGQASGCSSRSLFASA</sequence>
<accession>A0A7S3EKT6</accession>
<gene>
    <name evidence="2" type="ORF">RMAR00112_LOCUS26982</name>
</gene>
<reference evidence="2" key="1">
    <citation type="submission" date="2021-01" db="EMBL/GenBank/DDBJ databases">
        <authorList>
            <person name="Corre E."/>
            <person name="Pelletier E."/>
            <person name="Niang G."/>
            <person name="Scheremetjew M."/>
            <person name="Finn R."/>
            <person name="Kale V."/>
            <person name="Holt S."/>
            <person name="Cochrane G."/>
            <person name="Meng A."/>
            <person name="Brown T."/>
            <person name="Cohen L."/>
        </authorList>
    </citation>
    <scope>NUCLEOTIDE SEQUENCE</scope>
    <source>
        <strain evidence="2">CCMP 769</strain>
    </source>
</reference>
<proteinExistence type="predicted"/>
<dbReference type="AlphaFoldDB" id="A0A7S3EKT6"/>
<name>A0A7S3EKT6_9RHOD</name>
<evidence type="ECO:0000256" key="1">
    <source>
        <dbReference type="SAM" id="MobiDB-lite"/>
    </source>
</evidence>
<organism evidence="2">
    <name type="scientific">Rhodosorus marinus</name>
    <dbReference type="NCBI Taxonomy" id="101924"/>
    <lineage>
        <taxon>Eukaryota</taxon>
        <taxon>Rhodophyta</taxon>
        <taxon>Stylonematophyceae</taxon>
        <taxon>Stylonematales</taxon>
        <taxon>Stylonemataceae</taxon>
        <taxon>Rhodosorus</taxon>
    </lineage>
</organism>
<dbReference type="EMBL" id="HBHW01035080">
    <property type="protein sequence ID" value="CAE0058917.1"/>
    <property type="molecule type" value="Transcribed_RNA"/>
</dbReference>
<protein>
    <submittedName>
        <fullName evidence="2">Uncharacterized protein</fullName>
    </submittedName>
</protein>